<dbReference type="Proteomes" id="UP000663859">
    <property type="component" value="Unassembled WGS sequence"/>
</dbReference>
<evidence type="ECO:0000313" key="2">
    <source>
        <dbReference type="EMBL" id="CAF0692475.1"/>
    </source>
</evidence>
<feature type="region of interest" description="Disordered" evidence="1">
    <location>
        <begin position="40"/>
        <end position="60"/>
    </location>
</feature>
<feature type="region of interest" description="Disordered" evidence="1">
    <location>
        <begin position="1"/>
        <end position="22"/>
    </location>
</feature>
<name>A0A8J2BMH7_9BACT</name>
<dbReference type="AlphaFoldDB" id="A0A8J2BMH7"/>
<comment type="caution">
    <text evidence="2">The sequence shown here is derived from an EMBL/GenBank/DDBJ whole genome shotgun (WGS) entry which is preliminary data.</text>
</comment>
<feature type="compositionally biased region" description="Basic and acidic residues" evidence="1">
    <location>
        <begin position="104"/>
        <end position="118"/>
    </location>
</feature>
<sequence length="139" mass="15300">MLQPARRAPDRPRRRETSSSVSVKRVSYVKIENLSHKCLRPSSSTVSSRPLPVKPGTQGNDLFTQGAHDIVGQLIGIHHRDRSTLHAQCHFPLLEAQAHQPARVGDHDDAGLETREPPNEPSMMVIHAGAALLGGFDHR</sequence>
<accession>A0A8J2BMH7</accession>
<reference evidence="2" key="1">
    <citation type="submission" date="2021-02" db="EMBL/GenBank/DDBJ databases">
        <authorList>
            <person name="Cremers G."/>
            <person name="Picone N."/>
        </authorList>
    </citation>
    <scope>NUCLEOTIDE SEQUENCE</scope>
    <source>
        <strain evidence="2">PQ17</strain>
    </source>
</reference>
<gene>
    <name evidence="2" type="ORF">MPNT_120030</name>
</gene>
<keyword evidence="3" id="KW-1185">Reference proteome</keyword>
<proteinExistence type="predicted"/>
<evidence type="ECO:0000256" key="1">
    <source>
        <dbReference type="SAM" id="MobiDB-lite"/>
    </source>
</evidence>
<protein>
    <submittedName>
        <fullName evidence="2">Uncharacterized protein</fullName>
    </submittedName>
</protein>
<feature type="region of interest" description="Disordered" evidence="1">
    <location>
        <begin position="99"/>
        <end position="121"/>
    </location>
</feature>
<organism evidence="2 3">
    <name type="scientific">Candidatus Methylacidithermus pantelleriae</name>
    <dbReference type="NCBI Taxonomy" id="2744239"/>
    <lineage>
        <taxon>Bacteria</taxon>
        <taxon>Pseudomonadati</taxon>
        <taxon>Verrucomicrobiota</taxon>
        <taxon>Methylacidiphilae</taxon>
        <taxon>Methylacidiphilales</taxon>
        <taxon>Methylacidiphilaceae</taxon>
        <taxon>Candidatus Methylacidithermus</taxon>
    </lineage>
</organism>
<evidence type="ECO:0000313" key="3">
    <source>
        <dbReference type="Proteomes" id="UP000663859"/>
    </source>
</evidence>
<dbReference type="EMBL" id="CAJNOB010000004">
    <property type="protein sequence ID" value="CAF0692475.1"/>
    <property type="molecule type" value="Genomic_DNA"/>
</dbReference>
<feature type="compositionally biased region" description="Basic and acidic residues" evidence="1">
    <location>
        <begin position="7"/>
        <end position="17"/>
    </location>
</feature>